<dbReference type="Proteomes" id="UP000652761">
    <property type="component" value="Unassembled WGS sequence"/>
</dbReference>
<accession>A0A843VEL7</accession>
<name>A0A843VEL7_COLES</name>
<protein>
    <submittedName>
        <fullName evidence="1">Uncharacterized protein</fullName>
    </submittedName>
</protein>
<dbReference type="EMBL" id="NMUH01001668">
    <property type="protein sequence ID" value="MQL94395.1"/>
    <property type="molecule type" value="Genomic_DNA"/>
</dbReference>
<proteinExistence type="predicted"/>
<evidence type="ECO:0000313" key="1">
    <source>
        <dbReference type="EMBL" id="MQL94395.1"/>
    </source>
</evidence>
<organism evidence="1 2">
    <name type="scientific">Colocasia esculenta</name>
    <name type="common">Wild taro</name>
    <name type="synonym">Arum esculentum</name>
    <dbReference type="NCBI Taxonomy" id="4460"/>
    <lineage>
        <taxon>Eukaryota</taxon>
        <taxon>Viridiplantae</taxon>
        <taxon>Streptophyta</taxon>
        <taxon>Embryophyta</taxon>
        <taxon>Tracheophyta</taxon>
        <taxon>Spermatophyta</taxon>
        <taxon>Magnoliopsida</taxon>
        <taxon>Liliopsida</taxon>
        <taxon>Araceae</taxon>
        <taxon>Aroideae</taxon>
        <taxon>Colocasieae</taxon>
        <taxon>Colocasia</taxon>
    </lineage>
</organism>
<comment type="caution">
    <text evidence="1">The sequence shown here is derived from an EMBL/GenBank/DDBJ whole genome shotgun (WGS) entry which is preliminary data.</text>
</comment>
<reference evidence="1" key="1">
    <citation type="submission" date="2017-07" db="EMBL/GenBank/DDBJ databases">
        <title>Taro Niue Genome Assembly and Annotation.</title>
        <authorList>
            <person name="Atibalentja N."/>
            <person name="Keating K."/>
            <person name="Fields C.J."/>
        </authorList>
    </citation>
    <scope>NUCLEOTIDE SEQUENCE</scope>
    <source>
        <strain evidence="1">Niue_2</strain>
        <tissue evidence="1">Leaf</tissue>
    </source>
</reference>
<sequence length="227" mass="24840">MAAPGSSDSVGSYSTSFLMADQLERFSAVKIKLCGKKVVDLEDLEKHGMHSVVEALQRLKWIGICTVSEPSYLHLAKAFYTCFKTEEDWSLTSMVKGNVWTKTSVTEGEAIIGKASDAPPVQEEEATVRVDEPSASERKIEDFAPELIEPFGQSAEGMIPPLVPAPTVIEKSVAGGAAHIEGEHEDILIEETPNVPIVETTMEENHEDMFPEVVAPDHIDDVQMQDV</sequence>
<dbReference type="AlphaFoldDB" id="A0A843VEL7"/>
<gene>
    <name evidence="1" type="ORF">Taro_027052</name>
</gene>
<evidence type="ECO:0000313" key="2">
    <source>
        <dbReference type="Proteomes" id="UP000652761"/>
    </source>
</evidence>
<keyword evidence="2" id="KW-1185">Reference proteome</keyword>